<evidence type="ECO:0008006" key="4">
    <source>
        <dbReference type="Google" id="ProtNLM"/>
    </source>
</evidence>
<dbReference type="InterPro" id="IPR005531">
    <property type="entry name" value="Asp23"/>
</dbReference>
<proteinExistence type="inferred from homology"/>
<dbReference type="RefSeq" id="WP_006418019.1">
    <property type="nucleotide sequence ID" value="NZ_AENN01000011.1"/>
</dbReference>
<accession>E4KNJ4</accession>
<dbReference type="eggNOG" id="COG1302">
    <property type="taxonomic scope" value="Bacteria"/>
</dbReference>
<reference evidence="2 3" key="1">
    <citation type="submission" date="2010-10" db="EMBL/GenBank/DDBJ databases">
        <authorList>
            <person name="Durkin A.S."/>
            <person name="Madupu R."/>
            <person name="Torralba M."/>
            <person name="Gillis M."/>
            <person name="Methe B."/>
            <person name="Sutton G."/>
            <person name="Nelson K.E."/>
        </authorList>
    </citation>
    <scope>NUCLEOTIDE SEQUENCE [LARGE SCALE GENOMIC DNA]</scope>
    <source>
        <strain evidence="2 3">ACS-139-V-Col8</strain>
    </source>
</reference>
<dbReference type="Proteomes" id="UP000005990">
    <property type="component" value="Unassembled WGS sequence"/>
</dbReference>
<dbReference type="PANTHER" id="PTHR34297">
    <property type="entry name" value="HYPOTHETICAL CYTOSOLIC PROTEIN-RELATED"/>
    <property type="match status" value="1"/>
</dbReference>
<dbReference type="AlphaFoldDB" id="E4KNJ4"/>
<comment type="similarity">
    <text evidence="1">Belongs to the asp23 family.</text>
</comment>
<evidence type="ECO:0000256" key="1">
    <source>
        <dbReference type="ARBA" id="ARBA00005721"/>
    </source>
</evidence>
<protein>
    <recommendedName>
        <fullName evidence="4">Alkaline shock protein 23</fullName>
    </recommendedName>
</protein>
<comment type="caution">
    <text evidence="2">The sequence shown here is derived from an EMBL/GenBank/DDBJ whole genome shotgun (WGS) entry which is preliminary data.</text>
</comment>
<evidence type="ECO:0000313" key="3">
    <source>
        <dbReference type="Proteomes" id="UP000005990"/>
    </source>
</evidence>
<gene>
    <name evidence="2" type="ORF">HMPREF9257_0357</name>
</gene>
<dbReference type="STRING" id="908337.HMPREF9257_0357"/>
<dbReference type="Pfam" id="PF03780">
    <property type="entry name" value="Asp23"/>
    <property type="match status" value="1"/>
</dbReference>
<organism evidence="2 3">
    <name type="scientific">Eremococcus coleocola ACS-139-V-Col8</name>
    <dbReference type="NCBI Taxonomy" id="908337"/>
    <lineage>
        <taxon>Bacteria</taxon>
        <taxon>Bacillati</taxon>
        <taxon>Bacillota</taxon>
        <taxon>Bacilli</taxon>
        <taxon>Lactobacillales</taxon>
        <taxon>Aerococcaceae</taxon>
        <taxon>Eremococcus</taxon>
    </lineage>
</organism>
<dbReference type="EMBL" id="AENN01000011">
    <property type="protein sequence ID" value="EFR31485.1"/>
    <property type="molecule type" value="Genomic_DNA"/>
</dbReference>
<evidence type="ECO:0000313" key="2">
    <source>
        <dbReference type="EMBL" id="EFR31485.1"/>
    </source>
</evidence>
<name>E4KNJ4_9LACT</name>
<dbReference type="OrthoDB" id="9793465at2"/>
<sequence>MAKQKDLQFGAVSQDELGTISITTSVLEAIAAKAISEVPGVVKTESQLQKELGAFLGLTGDKIKATASQLEGQPIALDVAVHILYGYSAPQVALAIQETVKEQILFMTDIVIQEVNVHIMSVETDSNANNLLDKVGE</sequence>
<dbReference type="PANTHER" id="PTHR34297:SF1">
    <property type="entry name" value="ASP23_GLS24 FAMILY ENVELOPE STRESS RESPONSE PROTEIN"/>
    <property type="match status" value="1"/>
</dbReference>
<keyword evidence="3" id="KW-1185">Reference proteome</keyword>